<reference evidence="2" key="2">
    <citation type="journal article" date="2018" name="Mol. Plant Microbe Interact.">
        <title>Genome sequence resources for the wheat stripe rust pathogen (Puccinia striiformis f. sp. tritici) and the barley stripe rust pathogen (Puccinia striiformis f. sp. hordei).</title>
        <authorList>
            <person name="Xia C."/>
            <person name="Wang M."/>
            <person name="Yin C."/>
            <person name="Cornejo O.E."/>
            <person name="Hulbert S.H."/>
            <person name="Chen X."/>
        </authorList>
    </citation>
    <scope>NUCLEOTIDE SEQUENCE [LARGE SCALE GENOMIC DNA]</scope>
    <source>
        <strain evidence="2">93-210</strain>
    </source>
</reference>
<sequence>MVKSWGFHRVGLLMLFLLRGSRCMVPQVTEAFQARNVASHSEVSNHMSSAFTAGRVPLTGSGSGHFPGILRKYRPKVAAENIAIKPIDLEKASIRIPTISKRDMEQLQGYLSTVNQFRKEYTILPPAIGESAIEQDFKLTRETLKQMMMVFEDIGVNKKQELASLRGVMENMEDLNQFHELLSLIIAHEDYDREVAHTSNTRVASFVASQKGLTLGKVVAKALIISTTTNPSLRRLASELMKTYVDLLGDPKASCLRGIGKFLIKELNELLHRIGQFDTKDKIDLTQTKTQMIIEIRSLVFQTVEYLRNKKLINQQQFTMFFREKDTMEIASNTKVTYHKIKFGMDKDSLSVEQMNSKVFHRNCNLSHFRSIAKGLESTDRRMFSYLSLKSFLSYNYVLPSSYNKIIQDNRLFHMLENYYKVKSGTREEWYKYEKSLQYKEIKEILKFLEESFLDDREKSTQERILSFYILEFVEANYGWEALEMTIDKDQKLSEGKELKLKLASMSASFVFFEELDNIRWYLRWKFTEDQPESLPFITFEWDNSKLDPITELDLISKYLKVNLALAQKFISENNSNQIYLRLPLIENFYYDIQDLISDLSKSLKNGNSKLVPRE</sequence>
<evidence type="ECO:0000313" key="1">
    <source>
        <dbReference type="EMBL" id="KAI7940252.1"/>
    </source>
</evidence>
<evidence type="ECO:0000313" key="2">
    <source>
        <dbReference type="Proteomes" id="UP001060170"/>
    </source>
</evidence>
<reference evidence="1 2" key="3">
    <citation type="journal article" date="2022" name="Microbiol. Spectr.">
        <title>Folding features and dynamics of 3D genome architecture in plant fungal pathogens.</title>
        <authorList>
            <person name="Xia C."/>
        </authorList>
    </citation>
    <scope>NUCLEOTIDE SEQUENCE [LARGE SCALE GENOMIC DNA]</scope>
    <source>
        <strain evidence="1 2">93-210</strain>
    </source>
</reference>
<name>A0ACC0DXI6_9BASI</name>
<comment type="caution">
    <text evidence="1">The sequence shown here is derived from an EMBL/GenBank/DDBJ whole genome shotgun (WGS) entry which is preliminary data.</text>
</comment>
<gene>
    <name evidence="1" type="ORF">MJO28_013904</name>
</gene>
<dbReference type="EMBL" id="CM045878">
    <property type="protein sequence ID" value="KAI7940252.1"/>
    <property type="molecule type" value="Genomic_DNA"/>
</dbReference>
<reference evidence="2" key="1">
    <citation type="journal article" date="2018" name="BMC Genomics">
        <title>Genomic insights into host adaptation between the wheat stripe rust pathogen (Puccinia striiformis f. sp. tritici) and the barley stripe rust pathogen (Puccinia striiformis f. sp. hordei).</title>
        <authorList>
            <person name="Xia C."/>
            <person name="Wang M."/>
            <person name="Yin C."/>
            <person name="Cornejo O.E."/>
            <person name="Hulbert S.H."/>
            <person name="Chen X."/>
        </authorList>
    </citation>
    <scope>NUCLEOTIDE SEQUENCE [LARGE SCALE GENOMIC DNA]</scope>
    <source>
        <strain evidence="2">93-210</strain>
    </source>
</reference>
<proteinExistence type="predicted"/>
<organism evidence="1 2">
    <name type="scientific">Puccinia striiformis f. sp. tritici</name>
    <dbReference type="NCBI Taxonomy" id="168172"/>
    <lineage>
        <taxon>Eukaryota</taxon>
        <taxon>Fungi</taxon>
        <taxon>Dikarya</taxon>
        <taxon>Basidiomycota</taxon>
        <taxon>Pucciniomycotina</taxon>
        <taxon>Pucciniomycetes</taxon>
        <taxon>Pucciniales</taxon>
        <taxon>Pucciniaceae</taxon>
        <taxon>Puccinia</taxon>
    </lineage>
</organism>
<keyword evidence="2" id="KW-1185">Reference proteome</keyword>
<accession>A0ACC0DXI6</accession>
<protein>
    <submittedName>
        <fullName evidence="1">Uncharacterized protein</fullName>
    </submittedName>
</protein>
<dbReference type="Proteomes" id="UP001060170">
    <property type="component" value="Chromosome 14"/>
</dbReference>